<dbReference type="EMBL" id="KE361630">
    <property type="protein sequence ID" value="EPQ29578.1"/>
    <property type="molecule type" value="Genomic_DNA"/>
</dbReference>
<evidence type="ECO:0000256" key="4">
    <source>
        <dbReference type="ARBA" id="ARBA00022806"/>
    </source>
</evidence>
<keyword evidence="4" id="KW-0347">Helicase</keyword>
<feature type="compositionally biased region" description="Basic and acidic residues" evidence="6">
    <location>
        <begin position="348"/>
        <end position="360"/>
    </location>
</feature>
<feature type="region of interest" description="Disordered" evidence="6">
    <location>
        <begin position="818"/>
        <end position="926"/>
    </location>
</feature>
<sequence>MADSRSHLVGCSEATSADNGATSETSSRDSSKGHGSRSASVRLLQPRTPLTRPAQQRLSSASPTASSSCGAVRYASTSTQSPDRAPSTPPLVSHEGVAERFHRLGINERICKQIVATHPHIRAPTVAQSALIPAILSHADLIFRAHTGTGKSFGILLALLAKPRIVFRDLDGTSGGRLEKSKGKAKEPEPKRRAETGIASIIVVPSNELAAQYMAWARRLFPKSVLPSLDPVIQCLVRGGDNGLTPEEEQAKLRRTPPHILIGTPGRIKDILDTPAGLSLLGIDTLRTLVLDEADAILQLPGRFPGQKQRWKHQVHKAPGLELLNTIMKRRPTYSGGERHLTAGLENRPGKRKDERRPPEHIRRQVYKAAENPDTGLALPRPRPAGAQPLQLVCASATANSVMRHFFGARTGWLRTGAKESETRIGGGSARSTATSGRWIDLTGLSGSSMADEGIRSLLRDTSATSADFESLIDARPASLPAGIEHTCVVVDEAPLSRRLSRFPLRNLEPKLAKRRPDKDFLDDGRDGPASPAAAEIEPEMDEDRFGWNAADGEELKVVKPPSDPAEHEVDEKLVEALAFCFASEGVSRGLALIPPRWSLFKTRAALESLGLSVRLASAGQDGQQHAAEATGREAAGGEEEEPHLYLLQSTSARGLDLPGLSHVFLLGYHAVIDAVQYTHMAGRVARIGAIHPPSSPSSSAGQDDGSMDAQRQRGKVVTLLRGIPHDYVEDPSLIAPTPRSSRSRKAEGKGVSDLEAAQGGRTKKREERWISIWEQKMGAVFRRLGVVPRKLDLTLLDGEKRKVVLDQDAPAAIQADMAEAEEEEREASVQKGEEDEDEVVVDADEAVEVAGQEEAVEAVRQGVETVDDEGIEAKREEQVEVEVEAEQPHPVEEEAENKGEADSNSNSDGDGNDVLDDGGKSASST</sequence>
<feature type="region of interest" description="Disordered" evidence="6">
    <location>
        <begin position="689"/>
        <end position="712"/>
    </location>
</feature>
<feature type="region of interest" description="Disordered" evidence="6">
    <location>
        <begin position="514"/>
        <end position="533"/>
    </location>
</feature>
<dbReference type="Proteomes" id="UP000053664">
    <property type="component" value="Unassembled WGS sequence"/>
</dbReference>
<evidence type="ECO:0000256" key="1">
    <source>
        <dbReference type="ARBA" id="ARBA00012552"/>
    </source>
</evidence>
<feature type="region of interest" description="Disordered" evidence="6">
    <location>
        <begin position="172"/>
        <end position="192"/>
    </location>
</feature>
<feature type="region of interest" description="Disordered" evidence="6">
    <location>
        <begin position="731"/>
        <end position="761"/>
    </location>
</feature>
<dbReference type="InterPro" id="IPR014001">
    <property type="entry name" value="Helicase_ATP-bd"/>
</dbReference>
<reference evidence="8 9" key="1">
    <citation type="journal article" date="2013" name="Plant Cell">
        <title>The transition from a phytopathogenic smut ancestor to an anamorphic biocontrol agent deciphered by comparative whole-genome analysis.</title>
        <authorList>
            <person name="Lefebvre F."/>
            <person name="Joly D.L."/>
            <person name="Labbe C."/>
            <person name="Teichmann B."/>
            <person name="Linning R."/>
            <person name="Belzile F."/>
            <person name="Bakkeren G."/>
            <person name="Belanger R.R."/>
        </authorList>
    </citation>
    <scope>NUCLEOTIDE SEQUENCE [LARGE SCALE GENOMIC DNA]</scope>
    <source>
        <strain evidence="8 9">PF-1</strain>
    </source>
</reference>
<feature type="region of interest" description="Disordered" evidence="6">
    <location>
        <begin position="334"/>
        <end position="360"/>
    </location>
</feature>
<proteinExistence type="predicted"/>
<feature type="region of interest" description="Disordered" evidence="6">
    <location>
        <begin position="1"/>
        <end position="94"/>
    </location>
</feature>
<feature type="compositionally biased region" description="Basic and acidic residues" evidence="6">
    <location>
        <begin position="887"/>
        <end position="902"/>
    </location>
</feature>
<organism evidence="8 9">
    <name type="scientific">Pseudozyma flocculosa PF-1</name>
    <dbReference type="NCBI Taxonomy" id="1277687"/>
    <lineage>
        <taxon>Eukaryota</taxon>
        <taxon>Fungi</taxon>
        <taxon>Dikarya</taxon>
        <taxon>Basidiomycota</taxon>
        <taxon>Ustilaginomycotina</taxon>
        <taxon>Ustilaginomycetes</taxon>
        <taxon>Ustilaginales</taxon>
        <taxon>Ustilaginaceae</taxon>
        <taxon>Pseudozyma</taxon>
    </lineage>
</organism>
<keyword evidence="2" id="KW-0547">Nucleotide-binding</keyword>
<dbReference type="InterPro" id="IPR011545">
    <property type="entry name" value="DEAD/DEAH_box_helicase_dom"/>
</dbReference>
<dbReference type="PANTHER" id="PTHR47963">
    <property type="entry name" value="DEAD-BOX ATP-DEPENDENT RNA HELICASE 47, MITOCHONDRIAL"/>
    <property type="match status" value="1"/>
</dbReference>
<evidence type="ECO:0000256" key="5">
    <source>
        <dbReference type="ARBA" id="ARBA00022840"/>
    </source>
</evidence>
<dbReference type="GO" id="GO:0016787">
    <property type="term" value="F:hydrolase activity"/>
    <property type="evidence" value="ECO:0007669"/>
    <property type="project" value="UniProtKB-KW"/>
</dbReference>
<dbReference type="PROSITE" id="PS51192">
    <property type="entry name" value="HELICASE_ATP_BIND_1"/>
    <property type="match status" value="1"/>
</dbReference>
<feature type="compositionally biased region" description="Basic and acidic residues" evidence="6">
    <location>
        <begin position="514"/>
        <end position="527"/>
    </location>
</feature>
<dbReference type="Gene3D" id="3.40.50.300">
    <property type="entry name" value="P-loop containing nucleotide triphosphate hydrolases"/>
    <property type="match status" value="2"/>
</dbReference>
<keyword evidence="5" id="KW-0067">ATP-binding</keyword>
<dbReference type="SUPFAM" id="SSF52540">
    <property type="entry name" value="P-loop containing nucleoside triphosphate hydrolases"/>
    <property type="match status" value="2"/>
</dbReference>
<keyword evidence="3" id="KW-0378">Hydrolase</keyword>
<dbReference type="GO" id="GO:0003723">
    <property type="term" value="F:RNA binding"/>
    <property type="evidence" value="ECO:0007669"/>
    <property type="project" value="TreeGrafter"/>
</dbReference>
<dbReference type="GeneID" id="19320926"/>
<dbReference type="PANTHER" id="PTHR47963:SF8">
    <property type="entry name" value="ATP-DEPENDENT RNA HELICASE DEAD"/>
    <property type="match status" value="1"/>
</dbReference>
<feature type="compositionally biased region" description="Polar residues" evidence="6">
    <location>
        <begin position="13"/>
        <end position="25"/>
    </location>
</feature>
<protein>
    <recommendedName>
        <fullName evidence="1">RNA helicase</fullName>
        <ecNumber evidence="1">3.6.4.13</ecNumber>
    </recommendedName>
</protein>
<dbReference type="GO" id="GO:0005524">
    <property type="term" value="F:ATP binding"/>
    <property type="evidence" value="ECO:0007669"/>
    <property type="project" value="UniProtKB-KW"/>
</dbReference>
<dbReference type="GO" id="GO:0003724">
    <property type="term" value="F:RNA helicase activity"/>
    <property type="evidence" value="ECO:0007669"/>
    <property type="project" value="UniProtKB-EC"/>
</dbReference>
<evidence type="ECO:0000313" key="8">
    <source>
        <dbReference type="EMBL" id="EPQ29578.1"/>
    </source>
</evidence>
<dbReference type="eggNOG" id="KOG0342">
    <property type="taxonomic scope" value="Eukaryota"/>
</dbReference>
<dbReference type="HOGENOM" id="CLU_019374_0_0_1"/>
<evidence type="ECO:0000313" key="9">
    <source>
        <dbReference type="Proteomes" id="UP000053664"/>
    </source>
</evidence>
<evidence type="ECO:0000256" key="2">
    <source>
        <dbReference type="ARBA" id="ARBA00022741"/>
    </source>
</evidence>
<feature type="domain" description="Helicase ATP-binding" evidence="7">
    <location>
        <begin position="132"/>
        <end position="417"/>
    </location>
</feature>
<evidence type="ECO:0000256" key="3">
    <source>
        <dbReference type="ARBA" id="ARBA00022801"/>
    </source>
</evidence>
<dbReference type="SMART" id="SM00487">
    <property type="entry name" value="DEXDc"/>
    <property type="match status" value="1"/>
</dbReference>
<evidence type="ECO:0000256" key="6">
    <source>
        <dbReference type="SAM" id="MobiDB-lite"/>
    </source>
</evidence>
<evidence type="ECO:0000259" key="7">
    <source>
        <dbReference type="PROSITE" id="PS51192"/>
    </source>
</evidence>
<name>A0A061HAE7_9BASI</name>
<dbReference type="InterPro" id="IPR050547">
    <property type="entry name" value="DEAD_box_RNA_helicases"/>
</dbReference>
<dbReference type="AlphaFoldDB" id="A0A061HAE7"/>
<dbReference type="Pfam" id="PF00270">
    <property type="entry name" value="DEAD"/>
    <property type="match status" value="1"/>
</dbReference>
<feature type="compositionally biased region" description="Acidic residues" evidence="6">
    <location>
        <begin position="834"/>
        <end position="848"/>
    </location>
</feature>
<dbReference type="EC" id="3.6.4.13" evidence="1"/>
<feature type="compositionally biased region" description="Low complexity" evidence="6">
    <location>
        <begin position="59"/>
        <end position="68"/>
    </location>
</feature>
<dbReference type="OrthoDB" id="10256233at2759"/>
<dbReference type="RefSeq" id="XP_007878682.1">
    <property type="nucleotide sequence ID" value="XM_007880491.1"/>
</dbReference>
<dbReference type="InterPro" id="IPR027417">
    <property type="entry name" value="P-loop_NTPase"/>
</dbReference>
<accession>A0A061HAE7</accession>
<gene>
    <name evidence="8" type="ORF">PFL1_06859</name>
</gene>
<dbReference type="KEGG" id="pfp:PFL1_06859"/>